<dbReference type="HOGENOM" id="CLU_042442_1_0_1"/>
<dbReference type="RefSeq" id="XP_002543656.1">
    <property type="nucleotide sequence ID" value="XM_002543610.1"/>
</dbReference>
<dbReference type="eggNOG" id="ENOG502R6VN">
    <property type="taxonomic scope" value="Eukaryota"/>
</dbReference>
<dbReference type="PROSITE" id="PS50934">
    <property type="entry name" value="SWIRM"/>
    <property type="match status" value="1"/>
</dbReference>
<dbReference type="InterPro" id="IPR036388">
    <property type="entry name" value="WH-like_DNA-bd_sf"/>
</dbReference>
<dbReference type="EMBL" id="CH476616">
    <property type="protein sequence ID" value="EEP78327.1"/>
    <property type="molecule type" value="Genomic_DNA"/>
</dbReference>
<feature type="compositionally biased region" description="Basic and acidic residues" evidence="1">
    <location>
        <begin position="174"/>
        <end position="183"/>
    </location>
</feature>
<organism evidence="3 4">
    <name type="scientific">Uncinocarpus reesii (strain UAMH 1704)</name>
    <dbReference type="NCBI Taxonomy" id="336963"/>
    <lineage>
        <taxon>Eukaryota</taxon>
        <taxon>Fungi</taxon>
        <taxon>Dikarya</taxon>
        <taxon>Ascomycota</taxon>
        <taxon>Pezizomycotina</taxon>
        <taxon>Eurotiomycetes</taxon>
        <taxon>Eurotiomycetidae</taxon>
        <taxon>Onygenales</taxon>
        <taxon>Onygenaceae</taxon>
        <taxon>Uncinocarpus</taxon>
    </lineage>
</organism>
<dbReference type="OrthoDB" id="5598695at2759"/>
<feature type="region of interest" description="Disordered" evidence="1">
    <location>
        <begin position="1"/>
        <end position="91"/>
    </location>
</feature>
<accession>C4JPK1</accession>
<evidence type="ECO:0000259" key="2">
    <source>
        <dbReference type="PROSITE" id="PS50934"/>
    </source>
</evidence>
<feature type="domain" description="SWIRM" evidence="2">
    <location>
        <begin position="267"/>
        <end position="364"/>
    </location>
</feature>
<dbReference type="AlphaFoldDB" id="C4JPK1"/>
<dbReference type="GO" id="GO:0010468">
    <property type="term" value="P:regulation of gene expression"/>
    <property type="evidence" value="ECO:0007669"/>
    <property type="project" value="UniProtKB-ARBA"/>
</dbReference>
<dbReference type="InParanoid" id="C4JPK1"/>
<keyword evidence="4" id="KW-1185">Reference proteome</keyword>
<dbReference type="InterPro" id="IPR009057">
    <property type="entry name" value="Homeodomain-like_sf"/>
</dbReference>
<gene>
    <name evidence="3" type="ORF">UREG_03173</name>
</gene>
<evidence type="ECO:0000313" key="3">
    <source>
        <dbReference type="EMBL" id="EEP78327.1"/>
    </source>
</evidence>
<dbReference type="FunFam" id="1.10.10.10:FF:000087">
    <property type="entry name" value="Transcriptional adapter 2"/>
    <property type="match status" value="1"/>
</dbReference>
<proteinExistence type="predicted"/>
<dbReference type="OMA" id="YDRVGWF"/>
<evidence type="ECO:0000313" key="4">
    <source>
        <dbReference type="Proteomes" id="UP000002058"/>
    </source>
</evidence>
<feature type="region of interest" description="Disordered" evidence="1">
    <location>
        <begin position="174"/>
        <end position="255"/>
    </location>
</feature>
<dbReference type="KEGG" id="ure:UREG_03173"/>
<dbReference type="VEuPathDB" id="FungiDB:UREG_03173"/>
<dbReference type="STRING" id="336963.C4JPK1"/>
<dbReference type="Gene3D" id="1.10.10.10">
    <property type="entry name" value="Winged helix-like DNA-binding domain superfamily/Winged helix DNA-binding domain"/>
    <property type="match status" value="1"/>
</dbReference>
<dbReference type="SUPFAM" id="SSF46689">
    <property type="entry name" value="Homeodomain-like"/>
    <property type="match status" value="1"/>
</dbReference>
<dbReference type="InterPro" id="IPR007526">
    <property type="entry name" value="SWIRM"/>
</dbReference>
<dbReference type="GeneID" id="8437804"/>
<name>C4JPK1_UNCRE</name>
<sequence>MTRLPVSSLVSPPEAEPLDSFNAPCYQPPFPSSNKLPPIAPERAQSQTDMDLPSPPVTPYERSRKINSAQQPDANAVAGPSRDPVLFPSDRRSSAFENEPLFGPELAPPAAQALVEKHIAKRKSTGRVKFQPPTRDEYMLALACASRVITNYNRNPGAWAKKERQIFDRQWDTLHPKTHESNSKFKKLAPAPGRKGQSSGGRVSKPQRAKRTPRSTPKSKALDSFESTPARSAPKPRVIGTNRDDTDYNSLPDYSPPLATLRGTKGLKADWKGQVLDLSNDPDRNALDSSEISLAATLRLSCATYLCSKRRIFEARLHALRRGKEFRKTDAQQACKIDVNKASKLWTAYDRVGWFNADYFKQYN</sequence>
<protein>
    <recommendedName>
        <fullName evidence="2">SWIRM domain-containing protein</fullName>
    </recommendedName>
</protein>
<dbReference type="Pfam" id="PF04433">
    <property type="entry name" value="SWIRM"/>
    <property type="match status" value="1"/>
</dbReference>
<dbReference type="Proteomes" id="UP000002058">
    <property type="component" value="Unassembled WGS sequence"/>
</dbReference>
<reference evidence="4" key="1">
    <citation type="journal article" date="2009" name="Genome Res.">
        <title>Comparative genomic analyses of the human fungal pathogens Coccidioides and their relatives.</title>
        <authorList>
            <person name="Sharpton T.J."/>
            <person name="Stajich J.E."/>
            <person name="Rounsley S.D."/>
            <person name="Gardner M.J."/>
            <person name="Wortman J.R."/>
            <person name="Jordar V.S."/>
            <person name="Maiti R."/>
            <person name="Kodira C.D."/>
            <person name="Neafsey D.E."/>
            <person name="Zeng Q."/>
            <person name="Hung C.-Y."/>
            <person name="McMahan C."/>
            <person name="Muszewska A."/>
            <person name="Grynberg M."/>
            <person name="Mandel M.A."/>
            <person name="Kellner E.M."/>
            <person name="Barker B.M."/>
            <person name="Galgiani J.N."/>
            <person name="Orbach M.J."/>
            <person name="Kirkland T.N."/>
            <person name="Cole G.T."/>
            <person name="Henn M.R."/>
            <person name="Birren B.W."/>
            <person name="Taylor J.W."/>
        </authorList>
    </citation>
    <scope>NUCLEOTIDE SEQUENCE [LARGE SCALE GENOMIC DNA]</scope>
    <source>
        <strain evidence="4">UAMH 1704</strain>
    </source>
</reference>
<evidence type="ECO:0000256" key="1">
    <source>
        <dbReference type="SAM" id="MobiDB-lite"/>
    </source>
</evidence>